<keyword evidence="2" id="KW-1185">Reference proteome</keyword>
<sequence length="93" mass="11136">MYVRGQNNFRKQSFAYTSKQNRLTSENMNKWIILLSLLAVATFPEAPALSIREAMRRPGQFRMRWGRDTAYDNDLQKRLYNYLDVEDYFNSRS</sequence>
<dbReference type="AlphaFoldDB" id="A0A8J2P8A4"/>
<name>A0A8J2P8A4_9HEXA</name>
<dbReference type="Proteomes" id="UP000708208">
    <property type="component" value="Unassembled WGS sequence"/>
</dbReference>
<comment type="caution">
    <text evidence="1">The sequence shown here is derived from an EMBL/GenBank/DDBJ whole genome shotgun (WGS) entry which is preliminary data.</text>
</comment>
<accession>A0A8J2P8A4</accession>
<evidence type="ECO:0000313" key="1">
    <source>
        <dbReference type="EMBL" id="CAG7729827.1"/>
    </source>
</evidence>
<dbReference type="EMBL" id="CAJVCH010184923">
    <property type="protein sequence ID" value="CAG7729827.1"/>
    <property type="molecule type" value="Genomic_DNA"/>
</dbReference>
<reference evidence="1" key="1">
    <citation type="submission" date="2021-06" db="EMBL/GenBank/DDBJ databases">
        <authorList>
            <person name="Hodson N. C."/>
            <person name="Mongue J. A."/>
            <person name="Jaron S. K."/>
        </authorList>
    </citation>
    <scope>NUCLEOTIDE SEQUENCE</scope>
</reference>
<organism evidence="1 2">
    <name type="scientific">Allacma fusca</name>
    <dbReference type="NCBI Taxonomy" id="39272"/>
    <lineage>
        <taxon>Eukaryota</taxon>
        <taxon>Metazoa</taxon>
        <taxon>Ecdysozoa</taxon>
        <taxon>Arthropoda</taxon>
        <taxon>Hexapoda</taxon>
        <taxon>Collembola</taxon>
        <taxon>Symphypleona</taxon>
        <taxon>Sminthuridae</taxon>
        <taxon>Allacma</taxon>
    </lineage>
</organism>
<protein>
    <submittedName>
        <fullName evidence="1">Uncharacterized protein</fullName>
    </submittedName>
</protein>
<gene>
    <name evidence="1" type="ORF">AFUS01_LOCUS18519</name>
</gene>
<evidence type="ECO:0000313" key="2">
    <source>
        <dbReference type="Proteomes" id="UP000708208"/>
    </source>
</evidence>
<proteinExistence type="predicted"/>